<dbReference type="EMBL" id="JACHEF010000007">
    <property type="protein sequence ID" value="MBB6413329.1"/>
    <property type="molecule type" value="Genomic_DNA"/>
</dbReference>
<dbReference type="RefSeq" id="WP_184877004.1">
    <property type="nucleotide sequence ID" value="NZ_JACHEF010000007.1"/>
</dbReference>
<gene>
    <name evidence="1" type="ORF">HNQ71_006025</name>
</gene>
<name>A0A841PT62_9HYPH</name>
<protein>
    <submittedName>
        <fullName evidence="1">Uncharacterized protein</fullName>
    </submittedName>
</protein>
<reference evidence="1 2" key="1">
    <citation type="submission" date="2020-08" db="EMBL/GenBank/DDBJ databases">
        <title>Genomic Encyclopedia of Type Strains, Phase IV (KMG-IV): sequencing the most valuable type-strain genomes for metagenomic binning, comparative biology and taxonomic classification.</title>
        <authorList>
            <person name="Goeker M."/>
        </authorList>
    </citation>
    <scope>NUCLEOTIDE SEQUENCE [LARGE SCALE GENOMIC DNA]</scope>
    <source>
        <strain evidence="1 2">DSM 100039</strain>
    </source>
</reference>
<evidence type="ECO:0000313" key="2">
    <source>
        <dbReference type="Proteomes" id="UP000556329"/>
    </source>
</evidence>
<dbReference type="AlphaFoldDB" id="A0A841PT62"/>
<organism evidence="1 2">
    <name type="scientific">Mesorhizobium sangaii</name>
    <dbReference type="NCBI Taxonomy" id="505389"/>
    <lineage>
        <taxon>Bacteria</taxon>
        <taxon>Pseudomonadati</taxon>
        <taxon>Pseudomonadota</taxon>
        <taxon>Alphaproteobacteria</taxon>
        <taxon>Hyphomicrobiales</taxon>
        <taxon>Phyllobacteriaceae</taxon>
        <taxon>Mesorhizobium</taxon>
    </lineage>
</organism>
<dbReference type="Proteomes" id="UP000556329">
    <property type="component" value="Unassembled WGS sequence"/>
</dbReference>
<proteinExistence type="predicted"/>
<accession>A0A841PT62</accession>
<evidence type="ECO:0000313" key="1">
    <source>
        <dbReference type="EMBL" id="MBB6413329.1"/>
    </source>
</evidence>
<sequence length="55" mass="6092">MRSSPGKRQYTETLQIANVEVPAANGEADRSFAKSIGIAEEIAFAIAFFRLSRQF</sequence>
<keyword evidence="2" id="KW-1185">Reference proteome</keyword>
<comment type="caution">
    <text evidence="1">The sequence shown here is derived from an EMBL/GenBank/DDBJ whole genome shotgun (WGS) entry which is preliminary data.</text>
</comment>